<gene>
    <name evidence="3" type="ORF">MKW35_02380</name>
</gene>
<feature type="domain" description="Thioredoxin" evidence="2">
    <location>
        <begin position="8"/>
        <end position="135"/>
    </location>
</feature>
<evidence type="ECO:0000256" key="1">
    <source>
        <dbReference type="SAM" id="SignalP"/>
    </source>
</evidence>
<reference evidence="3" key="1">
    <citation type="submission" date="2022-02" db="EMBL/GenBank/DDBJ databases">
        <title>Aestuariibaculum sp., a marine bacterium isolated from sediment in Guangxi.</title>
        <authorList>
            <person name="Ying J."/>
        </authorList>
    </citation>
    <scope>NUCLEOTIDE SEQUENCE</scope>
    <source>
        <strain evidence="3">L182</strain>
    </source>
</reference>
<feature type="chain" id="PRO_5045483659" evidence="1">
    <location>
        <begin position="21"/>
        <end position="443"/>
    </location>
</feature>
<dbReference type="InterPro" id="IPR013766">
    <property type="entry name" value="Thioredoxin_domain"/>
</dbReference>
<name>A0ABS9RET6_9FLAO</name>
<proteinExistence type="predicted"/>
<dbReference type="Pfam" id="PF13098">
    <property type="entry name" value="Thioredoxin_2"/>
    <property type="match status" value="1"/>
</dbReference>
<dbReference type="RefSeq" id="WP_240571793.1">
    <property type="nucleotide sequence ID" value="NZ_CP136709.1"/>
</dbReference>
<dbReference type="InterPro" id="IPR036249">
    <property type="entry name" value="Thioredoxin-like_sf"/>
</dbReference>
<dbReference type="Proteomes" id="UP001156141">
    <property type="component" value="Unassembled WGS sequence"/>
</dbReference>
<sequence>MITKKSILYTLLLLPVLAIAQGIHFEKGSFQQAFDKAKKENKVLFVDGYADWCAPCKKMAKTVFMEEEVGAYFNEHFVSYKLNIEKGNGPKLKEKYGIQGLPSYVFIDANDEVVYRSSSAMPAEEFLSEAKAAMASANNPNSIARLSELYNKNKEDEALLAKYLDKLLEVKTDKNYTDILEQYLKVQTSIADSSQAMVNLLANHNKQLVFGGEADRIINENLKTKAWKKYVRKDIREIYQGLPKKMITATTEYAIVKRDTTYLELTFQRAGEAGFTANDAQRKRMYTYYYLNSGQGEKYKALVHDDIAKYVAAIDKEGSRTFYLDWLQKRAEGDPEALRMIRPNAVKYSEDLYRMLKDYVGFVNTEEEKKEVLSWMEVAYYIRPNSAENTSNYANILYVAGDKNKAIEVKEEAFKLGQEENLKRLSAIKGELDLMKAGEDILL</sequence>
<dbReference type="EMBL" id="JAKVQD010000001">
    <property type="protein sequence ID" value="MCH4551451.1"/>
    <property type="molecule type" value="Genomic_DNA"/>
</dbReference>
<dbReference type="Gene3D" id="3.40.30.10">
    <property type="entry name" value="Glutaredoxin"/>
    <property type="match status" value="1"/>
</dbReference>
<accession>A0ABS9RET6</accession>
<evidence type="ECO:0000313" key="3">
    <source>
        <dbReference type="EMBL" id="MCH4551451.1"/>
    </source>
</evidence>
<keyword evidence="1" id="KW-0732">Signal</keyword>
<keyword evidence="4" id="KW-1185">Reference proteome</keyword>
<protein>
    <submittedName>
        <fullName evidence="3">Thioredoxin fold domain-containing protein</fullName>
    </submittedName>
</protein>
<dbReference type="PROSITE" id="PS51352">
    <property type="entry name" value="THIOREDOXIN_2"/>
    <property type="match status" value="1"/>
</dbReference>
<dbReference type="SUPFAM" id="SSF52833">
    <property type="entry name" value="Thioredoxin-like"/>
    <property type="match status" value="1"/>
</dbReference>
<feature type="signal peptide" evidence="1">
    <location>
        <begin position="1"/>
        <end position="20"/>
    </location>
</feature>
<organism evidence="3 4">
    <name type="scientific">Aestuariibaculum lutulentum</name>
    <dbReference type="NCBI Taxonomy" id="2920935"/>
    <lineage>
        <taxon>Bacteria</taxon>
        <taxon>Pseudomonadati</taxon>
        <taxon>Bacteroidota</taxon>
        <taxon>Flavobacteriia</taxon>
        <taxon>Flavobacteriales</taxon>
        <taxon>Flavobacteriaceae</taxon>
    </lineage>
</organism>
<comment type="caution">
    <text evidence="3">The sequence shown here is derived from an EMBL/GenBank/DDBJ whole genome shotgun (WGS) entry which is preliminary data.</text>
</comment>
<dbReference type="PANTHER" id="PTHR45663:SF11">
    <property type="entry name" value="GEO12009P1"/>
    <property type="match status" value="1"/>
</dbReference>
<dbReference type="PANTHER" id="PTHR45663">
    <property type="entry name" value="GEO12009P1"/>
    <property type="match status" value="1"/>
</dbReference>
<evidence type="ECO:0000313" key="4">
    <source>
        <dbReference type="Proteomes" id="UP001156141"/>
    </source>
</evidence>
<dbReference type="InterPro" id="IPR012336">
    <property type="entry name" value="Thioredoxin-like_fold"/>
</dbReference>
<evidence type="ECO:0000259" key="2">
    <source>
        <dbReference type="PROSITE" id="PS51352"/>
    </source>
</evidence>